<feature type="domain" description="CobQ/CobB/MinD/ParA nucleotide binding" evidence="1">
    <location>
        <begin position="8"/>
        <end position="44"/>
    </location>
</feature>
<dbReference type="AlphaFoldDB" id="A0A7W5P6D9"/>
<dbReference type="SUPFAM" id="SSF52540">
    <property type="entry name" value="P-loop containing nucleoside triphosphate hydrolases"/>
    <property type="match status" value="1"/>
</dbReference>
<protein>
    <submittedName>
        <fullName evidence="2">Energy-coupling factor transporter ATP-binding protein EcfA2</fullName>
    </submittedName>
</protein>
<dbReference type="RefSeq" id="WP_183337297.1">
    <property type="nucleotide sequence ID" value="NZ_JACHZG010000001.1"/>
</dbReference>
<keyword evidence="2" id="KW-0547">Nucleotide-binding</keyword>
<gene>
    <name evidence="2" type="ORF">FHX39_001277</name>
</gene>
<dbReference type="InterPro" id="IPR002586">
    <property type="entry name" value="CobQ/CobB/MinD/ParA_Nub-bd_dom"/>
</dbReference>
<evidence type="ECO:0000259" key="1">
    <source>
        <dbReference type="Pfam" id="PF01656"/>
    </source>
</evidence>
<dbReference type="Pfam" id="PF01656">
    <property type="entry name" value="CbiA"/>
    <property type="match status" value="1"/>
</dbReference>
<evidence type="ECO:0000313" key="3">
    <source>
        <dbReference type="Proteomes" id="UP000565572"/>
    </source>
</evidence>
<evidence type="ECO:0000313" key="2">
    <source>
        <dbReference type="EMBL" id="MBB3326333.1"/>
    </source>
</evidence>
<dbReference type="EMBL" id="JACHZG010000001">
    <property type="protein sequence ID" value="MBB3326333.1"/>
    <property type="molecule type" value="Genomic_DNA"/>
</dbReference>
<dbReference type="CDD" id="cd01983">
    <property type="entry name" value="SIMIBI"/>
    <property type="match status" value="1"/>
</dbReference>
<accession>A0A7W5P6D9</accession>
<dbReference type="Gene3D" id="3.40.50.300">
    <property type="entry name" value="P-loop containing nucleotide triphosphate hydrolases"/>
    <property type="match status" value="1"/>
</dbReference>
<keyword evidence="2" id="KW-0067">ATP-binding</keyword>
<proteinExistence type="predicted"/>
<keyword evidence="3" id="KW-1185">Reference proteome</keyword>
<dbReference type="Proteomes" id="UP000565572">
    <property type="component" value="Unassembled WGS sequence"/>
</dbReference>
<sequence>MEIENALVVVVSGTSGAGKSTLLHGLAVQLQQRGLRVETVHFDDFTSESDLPDGDIRAWLTRGALPDEWRTPALERRLIEVAGGAGSAGGGRAEVVLVEEPFGRSRTVVDRLTGFAVHLELSLHAALARRLLRQFVPATGGLDDTSTGELRDYLSRYLGVGVEFYEAIESAAAGSADAILDAAKDPADLVEQVMTAVIRRLDVRQQCTLRT</sequence>
<dbReference type="InterPro" id="IPR027417">
    <property type="entry name" value="P-loop_NTPase"/>
</dbReference>
<name>A0A7W5P6D9_9ACTN</name>
<comment type="caution">
    <text evidence="2">The sequence shown here is derived from an EMBL/GenBank/DDBJ whole genome shotgun (WGS) entry which is preliminary data.</text>
</comment>
<reference evidence="2 3" key="1">
    <citation type="submission" date="2020-08" db="EMBL/GenBank/DDBJ databases">
        <title>Sequencing the genomes of 1000 actinobacteria strains.</title>
        <authorList>
            <person name="Klenk H.-P."/>
        </authorList>
    </citation>
    <scope>NUCLEOTIDE SEQUENCE [LARGE SCALE GENOMIC DNA]</scope>
    <source>
        <strain evidence="2 3">DSM 11053</strain>
    </source>
</reference>
<dbReference type="GO" id="GO:0005524">
    <property type="term" value="F:ATP binding"/>
    <property type="evidence" value="ECO:0007669"/>
    <property type="project" value="UniProtKB-KW"/>
</dbReference>
<organism evidence="2 3">
    <name type="scientific">Microlunatus antarcticus</name>
    <dbReference type="NCBI Taxonomy" id="53388"/>
    <lineage>
        <taxon>Bacteria</taxon>
        <taxon>Bacillati</taxon>
        <taxon>Actinomycetota</taxon>
        <taxon>Actinomycetes</taxon>
        <taxon>Propionibacteriales</taxon>
        <taxon>Propionibacteriaceae</taxon>
        <taxon>Microlunatus</taxon>
    </lineage>
</organism>